<protein>
    <recommendedName>
        <fullName evidence="3">Integrase catalytic domain-containing protein</fullName>
    </recommendedName>
</protein>
<dbReference type="SUPFAM" id="SSF56672">
    <property type="entry name" value="DNA/RNA polymerases"/>
    <property type="match status" value="1"/>
</dbReference>
<gene>
    <name evidence="1" type="ORF">CK203_066451</name>
</gene>
<dbReference type="Proteomes" id="UP000288805">
    <property type="component" value="Unassembled WGS sequence"/>
</dbReference>
<sequence length="334" mass="38179">MGCTATKVMSFGLKNASATYQRLMTNIFKPLIGRIVSDQPSHQSLAVYTMGNGHNRVPTHCSNIKEVFARCNRLLQQVGRVISLFKHQELYSTPYYPQSNGQEEVTNKTLLIALKKRLEGAKEKWVDELPKVLWAYRTISRWPTGATLFALSYGMKVIIPIEIGMPIAKTVVQDQKDNDEELIRQLDWVDKLQGEAAIWIASYHQRVITQYNKRTRPRFFRPGSLVLRRFFENTVEVGARKLQSNWEGPYVVTKEGDLRAYHLHTLDGVILNLGLPFKSSQEITNGCLQEVRKLTKVLAILGNLTFKPPLRGSQEITNGSQWMESEKLTKCWPK</sequence>
<dbReference type="PANTHER" id="PTHR48475">
    <property type="entry name" value="RIBONUCLEASE H"/>
    <property type="match status" value="1"/>
</dbReference>
<dbReference type="EMBL" id="QGNW01000495">
    <property type="protein sequence ID" value="RVW69494.1"/>
    <property type="molecule type" value="Genomic_DNA"/>
</dbReference>
<evidence type="ECO:0000313" key="1">
    <source>
        <dbReference type="EMBL" id="RVW69494.1"/>
    </source>
</evidence>
<name>A0A438GBB0_VITVI</name>
<comment type="caution">
    <text evidence="1">The sequence shown here is derived from an EMBL/GenBank/DDBJ whole genome shotgun (WGS) entry which is preliminary data.</text>
</comment>
<proteinExistence type="predicted"/>
<evidence type="ECO:0000313" key="2">
    <source>
        <dbReference type="Proteomes" id="UP000288805"/>
    </source>
</evidence>
<organism evidence="1 2">
    <name type="scientific">Vitis vinifera</name>
    <name type="common">Grape</name>
    <dbReference type="NCBI Taxonomy" id="29760"/>
    <lineage>
        <taxon>Eukaryota</taxon>
        <taxon>Viridiplantae</taxon>
        <taxon>Streptophyta</taxon>
        <taxon>Embryophyta</taxon>
        <taxon>Tracheophyta</taxon>
        <taxon>Spermatophyta</taxon>
        <taxon>Magnoliopsida</taxon>
        <taxon>eudicotyledons</taxon>
        <taxon>Gunneridae</taxon>
        <taxon>Pentapetalae</taxon>
        <taxon>rosids</taxon>
        <taxon>Vitales</taxon>
        <taxon>Vitaceae</taxon>
        <taxon>Viteae</taxon>
        <taxon>Vitis</taxon>
    </lineage>
</organism>
<dbReference type="AlphaFoldDB" id="A0A438GBB0"/>
<evidence type="ECO:0008006" key="3">
    <source>
        <dbReference type="Google" id="ProtNLM"/>
    </source>
</evidence>
<dbReference type="Gene3D" id="3.30.420.10">
    <property type="entry name" value="Ribonuclease H-like superfamily/Ribonuclease H"/>
    <property type="match status" value="1"/>
</dbReference>
<dbReference type="SUPFAM" id="SSF53098">
    <property type="entry name" value="Ribonuclease H-like"/>
    <property type="match status" value="1"/>
</dbReference>
<dbReference type="PANTHER" id="PTHR48475:SF1">
    <property type="entry name" value="RNASE H TYPE-1 DOMAIN-CONTAINING PROTEIN"/>
    <property type="match status" value="1"/>
</dbReference>
<dbReference type="InterPro" id="IPR043502">
    <property type="entry name" value="DNA/RNA_pol_sf"/>
</dbReference>
<dbReference type="GO" id="GO:0003676">
    <property type="term" value="F:nucleic acid binding"/>
    <property type="evidence" value="ECO:0007669"/>
    <property type="project" value="InterPro"/>
</dbReference>
<dbReference type="InterPro" id="IPR012337">
    <property type="entry name" value="RNaseH-like_sf"/>
</dbReference>
<accession>A0A438GBB0</accession>
<dbReference type="InterPro" id="IPR036397">
    <property type="entry name" value="RNaseH_sf"/>
</dbReference>
<reference evidence="1 2" key="1">
    <citation type="journal article" date="2018" name="PLoS Genet.">
        <title>Population sequencing reveals clonal diversity and ancestral inbreeding in the grapevine cultivar Chardonnay.</title>
        <authorList>
            <person name="Roach M.J."/>
            <person name="Johnson D.L."/>
            <person name="Bohlmann J."/>
            <person name="van Vuuren H.J."/>
            <person name="Jones S.J."/>
            <person name="Pretorius I.S."/>
            <person name="Schmidt S.A."/>
            <person name="Borneman A.R."/>
        </authorList>
    </citation>
    <scope>NUCLEOTIDE SEQUENCE [LARGE SCALE GENOMIC DNA]</scope>
    <source>
        <strain evidence="2">cv. Chardonnay</strain>
        <tissue evidence="1">Leaf</tissue>
    </source>
</reference>